<evidence type="ECO:0008006" key="7">
    <source>
        <dbReference type="Google" id="ProtNLM"/>
    </source>
</evidence>
<accession>A0ABD3FRB6</accession>
<dbReference type="CDD" id="cd15489">
    <property type="entry name" value="PHD_SF"/>
    <property type="match status" value="1"/>
</dbReference>
<feature type="region of interest" description="Disordered" evidence="4">
    <location>
        <begin position="174"/>
        <end position="198"/>
    </location>
</feature>
<evidence type="ECO:0000313" key="6">
    <source>
        <dbReference type="Proteomes" id="UP001632037"/>
    </source>
</evidence>
<evidence type="ECO:0000256" key="4">
    <source>
        <dbReference type="SAM" id="MobiDB-lite"/>
    </source>
</evidence>
<dbReference type="InterPro" id="IPR013083">
    <property type="entry name" value="Znf_RING/FYVE/PHD"/>
</dbReference>
<feature type="compositionally biased region" description="Polar residues" evidence="4">
    <location>
        <begin position="90"/>
        <end position="102"/>
    </location>
</feature>
<keyword evidence="1" id="KW-0479">Metal-binding</keyword>
<dbReference type="Proteomes" id="UP001632037">
    <property type="component" value="Unassembled WGS sequence"/>
</dbReference>
<evidence type="ECO:0000256" key="2">
    <source>
        <dbReference type="ARBA" id="ARBA00022771"/>
    </source>
</evidence>
<sequence>MADASDIYRRFVEAPLRLKTRTPSPSPPPTPPPFTQQYDAANPSPWGDSPAFSTRSKEVKKLRRRVANIKLSAATSRDLDAELQAAAASDTESSSVDAASSKPTHKTPETEDLGPKTQLRKKKRVTRSVSMTNEDTGMEFVDTPTKASNPPKRFRKYSRDLKGNCNVFAFSLDSAESEERKETKLTETAVKPKRKTSVTVTLPLRRSRRLQHIKAQLPNSPQQETKVSDKTESVVPPSAEGTTENGRVLPFETTRPNAVQEPAESAVDVISTYCDMLLSTSTISGCFFALSWNTLRAAQDSLVSGSTPGDSEPLASVFAICHKIAECEKLAQRSFPSKSPKSPKPPKTDFITRRRSSGKIMLKAKKTKKSVRFRSFDLSCLNLQYVEDEQVAVMVDKILAHYGVIMAKLETIVSHSSTETETPVRSVLRELSRVMASPSELYSSPQSTSDEAKRTYRRAFGGRDSYSQHEIRICGEYFARQFTNLLLPLLRPPQFLQGVFSSLASSTVRFKLRVLFIDSEDFGEDVSGGDVVESRVLLDEDGKPFPAMAPYGHQDLGAAIHWALQESVLYWSLIQPFINLLECEESGDGDLVKEFLDERAAEDLDHMEKYVLARRFMRFHLNKSWQHRLKGDTDAAEVWTSIEKVCTLAKRFHFEDEAHLFPLASIDEFVALLAREEPTLKRMEEELQSFYEQKYGTSSLQPEPCMECHHLITREENSSSIRCTSCARKFHLGCLHLPESFTQYAKHYTCPACFLGRGGY</sequence>
<evidence type="ECO:0000256" key="1">
    <source>
        <dbReference type="ARBA" id="ARBA00022723"/>
    </source>
</evidence>
<dbReference type="Gene3D" id="3.30.40.10">
    <property type="entry name" value="Zinc/RING finger domain, C3HC4 (zinc finger)"/>
    <property type="match status" value="1"/>
</dbReference>
<keyword evidence="6" id="KW-1185">Reference proteome</keyword>
<dbReference type="InterPro" id="IPR011011">
    <property type="entry name" value="Znf_FYVE_PHD"/>
</dbReference>
<dbReference type="AlphaFoldDB" id="A0ABD3FRB6"/>
<feature type="compositionally biased region" description="Basic residues" evidence="4">
    <location>
        <begin position="58"/>
        <end position="67"/>
    </location>
</feature>
<dbReference type="PROSITE" id="PS01359">
    <property type="entry name" value="ZF_PHD_1"/>
    <property type="match status" value="1"/>
</dbReference>
<keyword evidence="2" id="KW-0863">Zinc-finger</keyword>
<keyword evidence="3" id="KW-0862">Zinc</keyword>
<reference evidence="5 6" key="1">
    <citation type="submission" date="2024-09" db="EMBL/GenBank/DDBJ databases">
        <title>Genome sequencing and assembly of Phytophthora oleae, isolate VK10A, causative agent of rot of olive drupes.</title>
        <authorList>
            <person name="Conti Taguali S."/>
            <person name="Riolo M."/>
            <person name="La Spada F."/>
            <person name="Cacciola S.O."/>
            <person name="Dionisio G."/>
        </authorList>
    </citation>
    <scope>NUCLEOTIDE SEQUENCE [LARGE SCALE GENOMIC DNA]</scope>
    <source>
        <strain evidence="5 6">VK10A</strain>
    </source>
</reference>
<feature type="compositionally biased region" description="Pro residues" evidence="4">
    <location>
        <begin position="24"/>
        <end position="34"/>
    </location>
</feature>
<evidence type="ECO:0000256" key="3">
    <source>
        <dbReference type="ARBA" id="ARBA00022833"/>
    </source>
</evidence>
<dbReference type="InterPro" id="IPR019786">
    <property type="entry name" value="Zinc_finger_PHD-type_CS"/>
</dbReference>
<evidence type="ECO:0000313" key="5">
    <source>
        <dbReference type="EMBL" id="KAL3668834.1"/>
    </source>
</evidence>
<proteinExistence type="predicted"/>
<dbReference type="EMBL" id="JBIMZQ010000010">
    <property type="protein sequence ID" value="KAL3668834.1"/>
    <property type="molecule type" value="Genomic_DNA"/>
</dbReference>
<comment type="caution">
    <text evidence="5">The sequence shown here is derived from an EMBL/GenBank/DDBJ whole genome shotgun (WGS) entry which is preliminary data.</text>
</comment>
<name>A0ABD3FRB6_9STRA</name>
<dbReference type="SUPFAM" id="SSF57903">
    <property type="entry name" value="FYVE/PHD zinc finger"/>
    <property type="match status" value="1"/>
</dbReference>
<organism evidence="5 6">
    <name type="scientific">Phytophthora oleae</name>
    <dbReference type="NCBI Taxonomy" id="2107226"/>
    <lineage>
        <taxon>Eukaryota</taxon>
        <taxon>Sar</taxon>
        <taxon>Stramenopiles</taxon>
        <taxon>Oomycota</taxon>
        <taxon>Peronosporomycetes</taxon>
        <taxon>Peronosporales</taxon>
        <taxon>Peronosporaceae</taxon>
        <taxon>Phytophthora</taxon>
    </lineage>
</organism>
<protein>
    <recommendedName>
        <fullName evidence="7">Zinc finger PHD-type domain-containing protein</fullName>
    </recommendedName>
</protein>
<dbReference type="GO" id="GO:0008270">
    <property type="term" value="F:zinc ion binding"/>
    <property type="evidence" value="ECO:0007669"/>
    <property type="project" value="UniProtKB-KW"/>
</dbReference>
<feature type="region of interest" description="Disordered" evidence="4">
    <location>
        <begin position="216"/>
        <end position="248"/>
    </location>
</feature>
<feature type="region of interest" description="Disordered" evidence="4">
    <location>
        <begin position="15"/>
        <end position="129"/>
    </location>
</feature>
<gene>
    <name evidence="5" type="ORF">V7S43_006126</name>
</gene>